<dbReference type="EMBL" id="JAHHUM010000650">
    <property type="protein sequence ID" value="KAK5617973.1"/>
    <property type="molecule type" value="Genomic_DNA"/>
</dbReference>
<dbReference type="GO" id="GO:0005737">
    <property type="term" value="C:cytoplasm"/>
    <property type="evidence" value="ECO:0007669"/>
    <property type="project" value="UniProtKB-SubCell"/>
</dbReference>
<dbReference type="AlphaFoldDB" id="A0AAV9SA56"/>
<evidence type="ECO:0000256" key="6">
    <source>
        <dbReference type="SAM" id="Coils"/>
    </source>
</evidence>
<evidence type="ECO:0000256" key="2">
    <source>
        <dbReference type="ARBA" id="ARBA00008975"/>
    </source>
</evidence>
<evidence type="ECO:0000313" key="8">
    <source>
        <dbReference type="Proteomes" id="UP001311232"/>
    </source>
</evidence>
<comment type="similarity">
    <text evidence="2">Belongs to the CCDC172 family.</text>
</comment>
<comment type="subcellular location">
    <subcellularLocation>
        <location evidence="1">Cytoplasm</location>
    </subcellularLocation>
</comment>
<dbReference type="InterPro" id="IPR029618">
    <property type="entry name" value="CCDC172"/>
</dbReference>
<proteinExistence type="inferred from homology"/>
<evidence type="ECO:0000256" key="5">
    <source>
        <dbReference type="ARBA" id="ARBA00023054"/>
    </source>
</evidence>
<evidence type="ECO:0000313" key="7">
    <source>
        <dbReference type="EMBL" id="KAK5617973.1"/>
    </source>
</evidence>
<feature type="coiled-coil region" evidence="6">
    <location>
        <begin position="31"/>
        <end position="58"/>
    </location>
</feature>
<keyword evidence="4" id="KW-0963">Cytoplasm</keyword>
<accession>A0AAV9SA56</accession>
<keyword evidence="5 6" id="KW-0175">Coiled coil</keyword>
<evidence type="ECO:0000256" key="4">
    <source>
        <dbReference type="ARBA" id="ARBA00022490"/>
    </source>
</evidence>
<dbReference type="PANTHER" id="PTHR22419:SF2">
    <property type="entry name" value="COILED-COIL DOMAIN-CONTAINING PROTEIN 172"/>
    <property type="match status" value="1"/>
</dbReference>
<gene>
    <name evidence="7" type="ORF">CRENBAI_023973</name>
</gene>
<name>A0AAV9SA56_9TELE</name>
<organism evidence="7 8">
    <name type="scientific">Crenichthys baileyi</name>
    <name type="common">White River springfish</name>
    <dbReference type="NCBI Taxonomy" id="28760"/>
    <lineage>
        <taxon>Eukaryota</taxon>
        <taxon>Metazoa</taxon>
        <taxon>Chordata</taxon>
        <taxon>Craniata</taxon>
        <taxon>Vertebrata</taxon>
        <taxon>Euteleostomi</taxon>
        <taxon>Actinopterygii</taxon>
        <taxon>Neopterygii</taxon>
        <taxon>Teleostei</taxon>
        <taxon>Neoteleostei</taxon>
        <taxon>Acanthomorphata</taxon>
        <taxon>Ovalentaria</taxon>
        <taxon>Atherinomorphae</taxon>
        <taxon>Cyprinodontiformes</taxon>
        <taxon>Goodeidae</taxon>
        <taxon>Crenichthys</taxon>
    </lineage>
</organism>
<protein>
    <recommendedName>
        <fullName evidence="3">Coiled-coil domain-containing protein 172</fullName>
    </recommendedName>
</protein>
<dbReference type="Proteomes" id="UP001311232">
    <property type="component" value="Unassembled WGS sequence"/>
</dbReference>
<reference evidence="7 8" key="1">
    <citation type="submission" date="2021-06" db="EMBL/GenBank/DDBJ databases">
        <authorList>
            <person name="Palmer J.M."/>
        </authorList>
    </citation>
    <scope>NUCLEOTIDE SEQUENCE [LARGE SCALE GENOMIC DNA]</scope>
    <source>
        <strain evidence="7 8">MEX-2019</strain>
        <tissue evidence="7">Muscle</tissue>
    </source>
</reference>
<dbReference type="PANTHER" id="PTHR22419">
    <property type="entry name" value="COILED-COIL DOMAIN-CONTAINING PROTEIN 172"/>
    <property type="match status" value="1"/>
</dbReference>
<evidence type="ECO:0000256" key="1">
    <source>
        <dbReference type="ARBA" id="ARBA00004496"/>
    </source>
</evidence>
<sequence length="259" mass="30543">MSLDSLFQQILMTEHQLTEQTQKLKDVKVEIIRCNEKIKSETEKYKQTTEELDKKAQQLSTMTPRCDMIKKHEDQMLKQIEERLCQQNHLRDHLAKIKQESKEEEQQFLQEIVRFNDDFSLSGNRATVLESRAHAEILALQSQAEALHKEMDEMKCRNSHMSSTLEEKRQLLLDLQDLEDIQRADLEQQIKEAQAMTESLRSESLFVSQKHLTDSTCLSLRKELEMQKDEDLERLRQALSSEVQFLQGRQKSSQENEQH</sequence>
<evidence type="ECO:0000256" key="3">
    <source>
        <dbReference type="ARBA" id="ARBA00022327"/>
    </source>
</evidence>
<keyword evidence="8" id="KW-1185">Reference proteome</keyword>
<feature type="coiled-coil region" evidence="6">
    <location>
        <begin position="137"/>
        <end position="203"/>
    </location>
</feature>
<comment type="caution">
    <text evidence="7">The sequence shown here is derived from an EMBL/GenBank/DDBJ whole genome shotgun (WGS) entry which is preliminary data.</text>
</comment>